<dbReference type="InterPro" id="IPR029061">
    <property type="entry name" value="THDP-binding"/>
</dbReference>
<gene>
    <name evidence="10" type="primary">pdhA</name>
    <name evidence="12" type="ORF">HCUR_00615</name>
</gene>
<dbReference type="PANTHER" id="PTHR11516">
    <property type="entry name" value="PYRUVATE DEHYDROGENASE E1 COMPONENT, ALPHA SUBUNIT BACTERIAL AND ORGANELLAR"/>
    <property type="match status" value="1"/>
</dbReference>
<name>A0A2S5R941_9PROT</name>
<comment type="function">
    <text evidence="8">The pyruvate dehydrogenase complex catalyzes the overall conversion of pyruvate to acetyl-CoA and CO(2). It contains multiple copies of three enzymatic components: pyruvate dehydrogenase (E1), dihydrolipoamide acetyltransferase (E2) and lipoamide dehydrogenase (E3).</text>
</comment>
<evidence type="ECO:0000256" key="8">
    <source>
        <dbReference type="ARBA" id="ARBA00025211"/>
    </source>
</evidence>
<dbReference type="AlphaFoldDB" id="A0A2S5R941"/>
<keyword evidence="5 10" id="KW-0560">Oxidoreductase</keyword>
<evidence type="ECO:0000313" key="13">
    <source>
        <dbReference type="Proteomes" id="UP000239425"/>
    </source>
</evidence>
<dbReference type="InterPro" id="IPR017597">
    <property type="entry name" value="Pyrv_DH_E1_asu_subgrp-y"/>
</dbReference>
<sequence>MNTINISYSSRSSDPVLGHEDWSFSASQLLKIFFSMLFIRRFEERCADFYAQGRIRGFCHLCIGQEAIPVALQWARNVDVDSIITAYRCHGYMLACGADAKAVMLELLGMDGGSSKGKGGSMHLFSTQNKFYGGHGIVGASSALGTGLAFAHKYRQDGGVCIACFGDGAANQGQFFESMNMAALWHLPVLYVIENNGYSMGTSVERGCANSNALYSRGNPFGIPGYCCQGDDFFEVFTHVKKRISEVRERKGPVVLEIQTHRFKGHSMSDPGTYRSKETLEHVKKNKDPIKNLKLALQQVHGVTLEEIALQETQVKHLLQDILQWVETAQYPLVSALDDHVYTSHG</sequence>
<keyword evidence="13" id="KW-1185">Reference proteome</keyword>
<evidence type="ECO:0000256" key="2">
    <source>
        <dbReference type="ARBA" id="ARBA00011870"/>
    </source>
</evidence>
<dbReference type="Gene3D" id="3.40.50.970">
    <property type="match status" value="1"/>
</dbReference>
<evidence type="ECO:0000256" key="9">
    <source>
        <dbReference type="ARBA" id="ARBA00051231"/>
    </source>
</evidence>
<dbReference type="EC" id="1.2.4.1" evidence="3 10"/>
<dbReference type="GO" id="GO:0006086">
    <property type="term" value="P:pyruvate decarboxylation to acetyl-CoA"/>
    <property type="evidence" value="ECO:0007669"/>
    <property type="project" value="InterPro"/>
</dbReference>
<evidence type="ECO:0000256" key="10">
    <source>
        <dbReference type="RuleBase" id="RU361139"/>
    </source>
</evidence>
<evidence type="ECO:0000256" key="6">
    <source>
        <dbReference type="ARBA" id="ARBA00023052"/>
    </source>
</evidence>
<accession>A0A2S5R941</accession>
<evidence type="ECO:0000256" key="7">
    <source>
        <dbReference type="ARBA" id="ARBA00023317"/>
    </source>
</evidence>
<feature type="domain" description="Dehydrogenase E1 component" evidence="11">
    <location>
        <begin position="36"/>
        <end position="332"/>
    </location>
</feature>
<protein>
    <recommendedName>
        <fullName evidence="4 10">Pyruvate dehydrogenase E1 component subunit alpha</fullName>
        <ecNumber evidence="3 10">1.2.4.1</ecNumber>
    </recommendedName>
</protein>
<comment type="catalytic activity">
    <reaction evidence="9 10">
        <text>N(6)-[(R)-lipoyl]-L-lysyl-[protein] + pyruvate + H(+) = N(6)-[(R)-S(8)-acetyldihydrolipoyl]-L-lysyl-[protein] + CO2</text>
        <dbReference type="Rhea" id="RHEA:19189"/>
        <dbReference type="Rhea" id="RHEA-COMP:10474"/>
        <dbReference type="Rhea" id="RHEA-COMP:10478"/>
        <dbReference type="ChEBI" id="CHEBI:15361"/>
        <dbReference type="ChEBI" id="CHEBI:15378"/>
        <dbReference type="ChEBI" id="CHEBI:16526"/>
        <dbReference type="ChEBI" id="CHEBI:83099"/>
        <dbReference type="ChEBI" id="CHEBI:83111"/>
        <dbReference type="EC" id="1.2.4.1"/>
    </reaction>
</comment>
<dbReference type="NCBIfam" id="TIGR03182">
    <property type="entry name" value="PDH_E1_alph_y"/>
    <property type="match status" value="1"/>
</dbReference>
<dbReference type="Pfam" id="PF00676">
    <property type="entry name" value="E1_dh"/>
    <property type="match status" value="1"/>
</dbReference>
<dbReference type="EMBL" id="PHHC01000080">
    <property type="protein sequence ID" value="PPE03838.1"/>
    <property type="molecule type" value="Genomic_DNA"/>
</dbReference>
<dbReference type="SUPFAM" id="SSF52518">
    <property type="entry name" value="Thiamin diphosphate-binding fold (THDP-binding)"/>
    <property type="match status" value="1"/>
</dbReference>
<dbReference type="InterPro" id="IPR050642">
    <property type="entry name" value="PDH_E1_Alpha_Subunit"/>
</dbReference>
<reference evidence="12 13" key="1">
    <citation type="submission" date="2017-11" db="EMBL/GenBank/DDBJ databases">
        <title>Comparative genomic analysis of Holospora spp., intranuclear symbionts of paramecia.</title>
        <authorList>
            <person name="Garushyants S.K."/>
            <person name="Beliavskaya A."/>
            <person name="Malko D.B."/>
            <person name="Logacheva M.D."/>
            <person name="Rautian M.S."/>
            <person name="Gelfand M.S."/>
        </authorList>
    </citation>
    <scope>NUCLEOTIDE SEQUENCE [LARGE SCALE GENOMIC DNA]</scope>
    <source>
        <strain evidence="13">02AZ16</strain>
    </source>
</reference>
<organism evidence="12 13">
    <name type="scientific">Holospora curviuscula</name>
    <dbReference type="NCBI Taxonomy" id="1082868"/>
    <lineage>
        <taxon>Bacteria</taxon>
        <taxon>Pseudomonadati</taxon>
        <taxon>Pseudomonadota</taxon>
        <taxon>Alphaproteobacteria</taxon>
        <taxon>Holosporales</taxon>
        <taxon>Holosporaceae</taxon>
        <taxon>Holospora</taxon>
    </lineage>
</organism>
<keyword evidence="7 10" id="KW-0670">Pyruvate</keyword>
<dbReference type="InterPro" id="IPR001017">
    <property type="entry name" value="DH_E1"/>
</dbReference>
<evidence type="ECO:0000256" key="4">
    <source>
        <dbReference type="ARBA" id="ARBA00014159"/>
    </source>
</evidence>
<dbReference type="Proteomes" id="UP000239425">
    <property type="component" value="Unassembled WGS sequence"/>
</dbReference>
<comment type="subunit">
    <text evidence="2 10">Heterodimer of an alpha and a beta chain.</text>
</comment>
<evidence type="ECO:0000256" key="3">
    <source>
        <dbReference type="ARBA" id="ARBA00012281"/>
    </source>
</evidence>
<dbReference type="RefSeq" id="WP_104206679.1">
    <property type="nucleotide sequence ID" value="NZ_PHHC01000080.1"/>
</dbReference>
<comment type="cofactor">
    <cofactor evidence="1 10">
        <name>thiamine diphosphate</name>
        <dbReference type="ChEBI" id="CHEBI:58937"/>
    </cofactor>
</comment>
<comment type="caution">
    <text evidence="12">The sequence shown here is derived from an EMBL/GenBank/DDBJ whole genome shotgun (WGS) entry which is preliminary data.</text>
</comment>
<evidence type="ECO:0000256" key="1">
    <source>
        <dbReference type="ARBA" id="ARBA00001964"/>
    </source>
</evidence>
<evidence type="ECO:0000256" key="5">
    <source>
        <dbReference type="ARBA" id="ARBA00023002"/>
    </source>
</evidence>
<keyword evidence="6 10" id="KW-0786">Thiamine pyrophosphate</keyword>
<evidence type="ECO:0000313" key="12">
    <source>
        <dbReference type="EMBL" id="PPE03838.1"/>
    </source>
</evidence>
<dbReference type="GO" id="GO:0004739">
    <property type="term" value="F:pyruvate dehydrogenase (acetyl-transferring) activity"/>
    <property type="evidence" value="ECO:0007669"/>
    <property type="project" value="UniProtKB-UniRule"/>
</dbReference>
<evidence type="ECO:0000259" key="11">
    <source>
        <dbReference type="Pfam" id="PF00676"/>
    </source>
</evidence>
<dbReference type="OrthoDB" id="9766715at2"/>
<dbReference type="CDD" id="cd02000">
    <property type="entry name" value="TPP_E1_PDC_ADC_BCADC"/>
    <property type="match status" value="1"/>
</dbReference>
<proteinExistence type="predicted"/>
<dbReference type="FunFam" id="3.40.50.970:FF:000013">
    <property type="entry name" value="Pyruvate dehydrogenase E1 component subunit alpha"/>
    <property type="match status" value="1"/>
</dbReference>
<dbReference type="PANTHER" id="PTHR11516:SF60">
    <property type="entry name" value="PYRUVATE DEHYDROGENASE E1 COMPONENT SUBUNIT ALPHA"/>
    <property type="match status" value="1"/>
</dbReference>